<keyword evidence="2" id="KW-1185">Reference proteome</keyword>
<dbReference type="Proteomes" id="UP001497623">
    <property type="component" value="Unassembled WGS sequence"/>
</dbReference>
<organism evidence="1 2">
    <name type="scientific">Meganyctiphanes norvegica</name>
    <name type="common">Northern krill</name>
    <name type="synonym">Thysanopoda norvegica</name>
    <dbReference type="NCBI Taxonomy" id="48144"/>
    <lineage>
        <taxon>Eukaryota</taxon>
        <taxon>Metazoa</taxon>
        <taxon>Ecdysozoa</taxon>
        <taxon>Arthropoda</taxon>
        <taxon>Crustacea</taxon>
        <taxon>Multicrustacea</taxon>
        <taxon>Malacostraca</taxon>
        <taxon>Eumalacostraca</taxon>
        <taxon>Eucarida</taxon>
        <taxon>Euphausiacea</taxon>
        <taxon>Euphausiidae</taxon>
        <taxon>Meganyctiphanes</taxon>
    </lineage>
</organism>
<proteinExistence type="predicted"/>
<name>A0AAV2QFJ3_MEGNR</name>
<dbReference type="EMBL" id="CAXKWB010006774">
    <property type="protein sequence ID" value="CAL4084341.1"/>
    <property type="molecule type" value="Genomic_DNA"/>
</dbReference>
<evidence type="ECO:0000313" key="2">
    <source>
        <dbReference type="Proteomes" id="UP001497623"/>
    </source>
</evidence>
<accession>A0AAV2QFJ3</accession>
<evidence type="ECO:0000313" key="1">
    <source>
        <dbReference type="EMBL" id="CAL4084341.1"/>
    </source>
</evidence>
<dbReference type="AlphaFoldDB" id="A0AAV2QFJ3"/>
<sequence length="108" mass="12485">RVLLQEDLEFNLEKKTHHTTLLCLQKIDWIILFALSAVNKATLPIDVRKDNLHFWPRIHNRNQPKAFNPLLEWDAWKGILVIDISFSFGQRPNQIISTRACKGSLAGP</sequence>
<comment type="caution">
    <text evidence="1">The sequence shown here is derived from an EMBL/GenBank/DDBJ whole genome shotgun (WGS) entry which is preliminary data.</text>
</comment>
<reference evidence="1 2" key="1">
    <citation type="submission" date="2024-05" db="EMBL/GenBank/DDBJ databases">
        <authorList>
            <person name="Wallberg A."/>
        </authorList>
    </citation>
    <scope>NUCLEOTIDE SEQUENCE [LARGE SCALE GENOMIC DNA]</scope>
</reference>
<feature type="non-terminal residue" evidence="1">
    <location>
        <position position="1"/>
    </location>
</feature>
<gene>
    <name evidence="1" type="ORF">MNOR_LOCUS12395</name>
</gene>
<protein>
    <submittedName>
        <fullName evidence="1">Uncharacterized protein</fullName>
    </submittedName>
</protein>